<name>A0AAV9TSZ1_9PEZI</name>
<dbReference type="Proteomes" id="UP001327957">
    <property type="component" value="Unassembled WGS sequence"/>
</dbReference>
<gene>
    <name evidence="3" type="ORF">QIS74_01789</name>
</gene>
<evidence type="ECO:0000256" key="2">
    <source>
        <dbReference type="SAM" id="Phobius"/>
    </source>
</evidence>
<evidence type="ECO:0000313" key="4">
    <source>
        <dbReference type="Proteomes" id="UP001327957"/>
    </source>
</evidence>
<accession>A0AAV9TSZ1</accession>
<dbReference type="AlphaFoldDB" id="A0AAV9TSZ1"/>
<organism evidence="3 4">
    <name type="scientific">Colletotrichum tabaci</name>
    <dbReference type="NCBI Taxonomy" id="1209068"/>
    <lineage>
        <taxon>Eukaryota</taxon>
        <taxon>Fungi</taxon>
        <taxon>Dikarya</taxon>
        <taxon>Ascomycota</taxon>
        <taxon>Pezizomycotina</taxon>
        <taxon>Sordariomycetes</taxon>
        <taxon>Hypocreomycetidae</taxon>
        <taxon>Glomerellales</taxon>
        <taxon>Glomerellaceae</taxon>
        <taxon>Colletotrichum</taxon>
        <taxon>Colletotrichum destructivum species complex</taxon>
    </lineage>
</organism>
<evidence type="ECO:0000256" key="1">
    <source>
        <dbReference type="SAM" id="MobiDB-lite"/>
    </source>
</evidence>
<dbReference type="EMBL" id="JASAOK010000002">
    <property type="protein sequence ID" value="KAK6225742.1"/>
    <property type="molecule type" value="Genomic_DNA"/>
</dbReference>
<keyword evidence="2" id="KW-0812">Transmembrane</keyword>
<keyword evidence="4" id="KW-1185">Reference proteome</keyword>
<feature type="transmembrane region" description="Helical" evidence="2">
    <location>
        <begin position="6"/>
        <end position="25"/>
    </location>
</feature>
<keyword evidence="2" id="KW-1133">Transmembrane helix</keyword>
<sequence length="304" mass="33565">MMGNPGIVFILITLGLMTTAIIVHVSSTNLFLPTAPFLSILPILLPVIGTINAFYYPRLLFNASRSTARAEQLFPTIVQTLQGILTTAIAVLLLQSTLPGDDLNCALSTRWQRMFSAKDESSIRSIQDSLDCCGLNSVKDRGWPFAGNVRCAERFSRDTPCVGPWREATVRNSAIDLGIVLAVGVLQSTMVFPETQSQPRSIQVLTLLFMQSASNWRHAWWAQGWSHLSERPIEERERIRPLLTAAATAVETAQNDSGDESDVPVSYRDLSPRYGTTDEGYRGRPRAASGRIEPSSLRNVWVGD</sequence>
<feature type="region of interest" description="Disordered" evidence="1">
    <location>
        <begin position="250"/>
        <end position="290"/>
    </location>
</feature>
<evidence type="ECO:0000313" key="3">
    <source>
        <dbReference type="EMBL" id="KAK6225742.1"/>
    </source>
</evidence>
<protein>
    <submittedName>
        <fullName evidence="3">Tetraspanin</fullName>
    </submittedName>
</protein>
<proteinExistence type="predicted"/>
<feature type="transmembrane region" description="Helical" evidence="2">
    <location>
        <begin position="37"/>
        <end position="56"/>
    </location>
</feature>
<reference evidence="3 4" key="1">
    <citation type="submission" date="2023-04" db="EMBL/GenBank/DDBJ databases">
        <title>Colletotrichum tabacum stain YC1 causing leaf anthracnose on Nicotiana tabacum(L.) cv.</title>
        <authorList>
            <person name="Ji Z."/>
            <person name="Wang M."/>
            <person name="Zhang J."/>
            <person name="Wang N."/>
            <person name="Zhou Z."/>
        </authorList>
    </citation>
    <scope>NUCLEOTIDE SEQUENCE [LARGE SCALE GENOMIC DNA]</scope>
    <source>
        <strain evidence="3 4">YC1</strain>
    </source>
</reference>
<keyword evidence="2" id="KW-0472">Membrane</keyword>
<feature type="transmembrane region" description="Helical" evidence="2">
    <location>
        <begin position="76"/>
        <end position="94"/>
    </location>
</feature>
<comment type="caution">
    <text evidence="3">The sequence shown here is derived from an EMBL/GenBank/DDBJ whole genome shotgun (WGS) entry which is preliminary data.</text>
</comment>